<evidence type="ECO:0000313" key="5">
    <source>
        <dbReference type="Proteomes" id="UP000009131"/>
    </source>
</evidence>
<dbReference type="SMART" id="SM00311">
    <property type="entry name" value="PWI"/>
    <property type="match status" value="1"/>
</dbReference>
<dbReference type="GO" id="GO:0003723">
    <property type="term" value="F:RNA binding"/>
    <property type="evidence" value="ECO:0007669"/>
    <property type="project" value="TreeGrafter"/>
</dbReference>
<reference evidence="4 5" key="1">
    <citation type="journal article" date="2011" name="J. Gen. Appl. Microbiol.">
        <title>Draft genome sequencing of the enigmatic basidiomycete Mixia osmundae.</title>
        <authorList>
            <person name="Nishida H."/>
            <person name="Nagatsuka Y."/>
            <person name="Sugiyama J."/>
        </authorList>
    </citation>
    <scope>NUCLEOTIDE SEQUENCE [LARGE SCALE GENOMIC DNA]</scope>
    <source>
        <strain evidence="5">CBS 9802 / IAM 14324 / JCM 22182 / KY 12970</strain>
    </source>
</reference>
<keyword evidence="5" id="KW-1185">Reference proteome</keyword>
<dbReference type="InterPro" id="IPR052225">
    <property type="entry name" value="Ser/Arg_repetitive_matrix"/>
</dbReference>
<evidence type="ECO:0000256" key="1">
    <source>
        <dbReference type="ARBA" id="ARBA00022664"/>
    </source>
</evidence>
<dbReference type="PANTHER" id="PTHR23148">
    <property type="entry name" value="SERINE/ARGININE REGULATED NUCLEAR MATRIX PROTEIN"/>
    <property type="match status" value="1"/>
</dbReference>
<feature type="compositionally biased region" description="Basic and acidic residues" evidence="2">
    <location>
        <begin position="388"/>
        <end position="406"/>
    </location>
</feature>
<dbReference type="PRINTS" id="PR01217">
    <property type="entry name" value="PRICHEXTENSN"/>
</dbReference>
<feature type="region of interest" description="Disordered" evidence="2">
    <location>
        <begin position="130"/>
        <end position="530"/>
    </location>
</feature>
<dbReference type="PROSITE" id="PS51025">
    <property type="entry name" value="PWI"/>
    <property type="match status" value="1"/>
</dbReference>
<dbReference type="OMA" id="KICMDRV"/>
<dbReference type="GO" id="GO:0005681">
    <property type="term" value="C:spliceosomal complex"/>
    <property type="evidence" value="ECO:0007669"/>
    <property type="project" value="TreeGrafter"/>
</dbReference>
<feature type="compositionally biased region" description="Basic and acidic residues" evidence="2">
    <location>
        <begin position="160"/>
        <end position="179"/>
    </location>
</feature>
<dbReference type="RefSeq" id="XP_014568469.1">
    <property type="nucleotide sequence ID" value="XM_014712983.1"/>
</dbReference>
<reference evidence="4 5" key="2">
    <citation type="journal article" date="2012" name="Open Biol.">
        <title>Characteristics of nucleosomes and linker DNA regions on the genome of the basidiomycete Mixia osmundae revealed by mono- and dinucleosome mapping.</title>
        <authorList>
            <person name="Nishida H."/>
            <person name="Kondo S."/>
            <person name="Matsumoto T."/>
            <person name="Suzuki Y."/>
            <person name="Yoshikawa H."/>
            <person name="Taylor T.D."/>
            <person name="Sugiyama J."/>
        </authorList>
    </citation>
    <scope>NUCLEOTIDE SEQUENCE [LARGE SCALE GENOMIC DNA]</scope>
    <source>
        <strain evidence="5">CBS 9802 / IAM 14324 / JCM 22182 / KY 12970</strain>
    </source>
</reference>
<dbReference type="STRING" id="764103.G7E9A3"/>
<feature type="compositionally biased region" description="Low complexity" evidence="2">
    <location>
        <begin position="432"/>
        <end position="447"/>
    </location>
</feature>
<feature type="compositionally biased region" description="Basic and acidic residues" evidence="2">
    <location>
        <begin position="500"/>
        <end position="513"/>
    </location>
</feature>
<evidence type="ECO:0000259" key="3">
    <source>
        <dbReference type="PROSITE" id="PS51025"/>
    </source>
</evidence>
<dbReference type="OrthoDB" id="163257at2759"/>
<dbReference type="Pfam" id="PF01480">
    <property type="entry name" value="PWI"/>
    <property type="match status" value="1"/>
</dbReference>
<dbReference type="InterPro" id="IPR036483">
    <property type="entry name" value="PWI_dom_sf"/>
</dbReference>
<feature type="compositionally biased region" description="Basic and acidic residues" evidence="2">
    <location>
        <begin position="355"/>
        <end position="374"/>
    </location>
</feature>
<keyword evidence="1" id="KW-0507">mRNA processing</keyword>
<dbReference type="InParanoid" id="G7E9A3"/>
<accession>G7E9A3</accession>
<dbReference type="HOGENOM" id="CLU_032410_5_2_1"/>
<dbReference type="PANTHER" id="PTHR23148:SF0">
    <property type="entry name" value="SERINE_ARGININE REPETITIVE MATRIX PROTEIN 1"/>
    <property type="match status" value="1"/>
</dbReference>
<proteinExistence type="predicted"/>
<dbReference type="Proteomes" id="UP000009131">
    <property type="component" value="Unassembled WGS sequence"/>
</dbReference>
<comment type="caution">
    <text evidence="4">The sequence shown here is derived from an EMBL/GenBank/DDBJ whole genome shotgun (WGS) entry which is preliminary data.</text>
</comment>
<dbReference type="GO" id="GO:0048024">
    <property type="term" value="P:regulation of mRNA splicing, via spliceosome"/>
    <property type="evidence" value="ECO:0007669"/>
    <property type="project" value="TreeGrafter"/>
</dbReference>
<evidence type="ECO:0000256" key="2">
    <source>
        <dbReference type="SAM" id="MobiDB-lite"/>
    </source>
</evidence>
<name>G7E9A3_MIXOS</name>
<dbReference type="Gene3D" id="1.20.1390.10">
    <property type="entry name" value="PWI domain"/>
    <property type="match status" value="1"/>
</dbReference>
<feature type="compositionally biased region" description="Basic and acidic residues" evidence="2">
    <location>
        <begin position="226"/>
        <end position="245"/>
    </location>
</feature>
<organism evidence="4 5">
    <name type="scientific">Mixia osmundae (strain CBS 9802 / IAM 14324 / JCM 22182 / KY 12970)</name>
    <dbReference type="NCBI Taxonomy" id="764103"/>
    <lineage>
        <taxon>Eukaryota</taxon>
        <taxon>Fungi</taxon>
        <taxon>Dikarya</taxon>
        <taxon>Basidiomycota</taxon>
        <taxon>Pucciniomycotina</taxon>
        <taxon>Mixiomycetes</taxon>
        <taxon>Mixiales</taxon>
        <taxon>Mixiaceae</taxon>
        <taxon>Mixia</taxon>
    </lineage>
</organism>
<dbReference type="AlphaFoldDB" id="G7E9A3"/>
<feature type="domain" description="PWI" evidence="3">
    <location>
        <begin position="25"/>
        <end position="126"/>
    </location>
</feature>
<dbReference type="EMBL" id="BABT02000220">
    <property type="protein sequence ID" value="GAA99222.1"/>
    <property type="molecule type" value="Genomic_DNA"/>
</dbReference>
<dbReference type="SUPFAM" id="SSF101233">
    <property type="entry name" value="PWI domain"/>
    <property type="match status" value="1"/>
</dbReference>
<feature type="compositionally biased region" description="Pro residues" evidence="2">
    <location>
        <begin position="214"/>
        <end position="225"/>
    </location>
</feature>
<sequence length="530" mass="60451">MDSMRGTTFEQDIRFADKDKQLLKTMKFPAEFAQRVDMRKVEMSVMRPWIARRVTELLGMEDEVVIEYVNGLLEDKAAPLVDPKKMQISLTGFLERKTAPFMIELWNLLLSAQASPVKVPAQFIEEKKREMLQRKTQSDQDASQRVANGAQPGPTGPRDAPPRRQLDEIRAREMADRQAQRNFQGSDRGFYGRGRGRGGFQPPPGRDSGYGSRGPPPRMPSPPPPPRRDNRPRYYEPPSRDTDRRPRSRSRTPLRRGRDSRSPVRSLSPRPRQRRRRDSYSPSPPPSPARRRVGSYSPSPPPRSSRRPDSRSLSPSPRGRRRADSYSPAPPPRERRRADSYSPSPPPRSPSPRRSQRDLSEERRPRREASLDRRGSRRARSPSSQYETGHDSLARRSTRRRADSPPRRRRYDSRSPPPRERAAERSRRRPSYSRSPSPRSSRARSGSVHSASPPRAENSSTREPLLNNASETRPKQISIKGSAKAVEPIVRPSMSPETTPAERELRLKEDLLKQKLTRSKSATPGKPAPL</sequence>
<feature type="compositionally biased region" description="Polar residues" evidence="2">
    <location>
        <begin position="457"/>
        <end position="471"/>
    </location>
</feature>
<feature type="compositionally biased region" description="Basic residues" evidence="2">
    <location>
        <begin position="246"/>
        <end position="255"/>
    </location>
</feature>
<dbReference type="InterPro" id="IPR002483">
    <property type="entry name" value="PWI_dom"/>
</dbReference>
<dbReference type="GO" id="GO:0006397">
    <property type="term" value="P:mRNA processing"/>
    <property type="evidence" value="ECO:0007669"/>
    <property type="project" value="UniProtKB-KW"/>
</dbReference>
<dbReference type="eggNOG" id="KOG2146">
    <property type="taxonomic scope" value="Eukaryota"/>
</dbReference>
<gene>
    <name evidence="4" type="primary">Mo05915</name>
    <name evidence="4" type="ORF">E5Q_05915</name>
</gene>
<evidence type="ECO:0000313" key="4">
    <source>
        <dbReference type="EMBL" id="GAA99222.1"/>
    </source>
</evidence>
<protein>
    <recommendedName>
        <fullName evidence="3">PWI domain-containing protein</fullName>
    </recommendedName>
</protein>